<dbReference type="KEGG" id="acan:ACA1_139570"/>
<dbReference type="GeneID" id="14914787"/>
<dbReference type="VEuPathDB" id="AmoebaDB:ACA1_139570"/>
<accession>L8GME1</accession>
<proteinExistence type="predicted"/>
<dbReference type="RefSeq" id="XP_004336243.1">
    <property type="nucleotide sequence ID" value="XM_004336195.1"/>
</dbReference>
<dbReference type="Gene3D" id="2.60.120.590">
    <property type="entry name" value="Alpha-ketoglutarate-dependent dioxygenase AlkB-like"/>
    <property type="match status" value="1"/>
</dbReference>
<dbReference type="EMBL" id="KB008066">
    <property type="protein sequence ID" value="ELR14230.1"/>
    <property type="molecule type" value="Genomic_DNA"/>
</dbReference>
<reference evidence="1 2" key="1">
    <citation type="journal article" date="2013" name="Genome Biol.">
        <title>Genome of Acanthamoeba castellanii highlights extensive lateral gene transfer and early evolution of tyrosine kinase signaling.</title>
        <authorList>
            <person name="Clarke M."/>
            <person name="Lohan A.J."/>
            <person name="Liu B."/>
            <person name="Lagkouvardos I."/>
            <person name="Roy S."/>
            <person name="Zafar N."/>
            <person name="Bertelli C."/>
            <person name="Schilde C."/>
            <person name="Kianianmomeni A."/>
            <person name="Burglin T.R."/>
            <person name="Frech C."/>
            <person name="Turcotte B."/>
            <person name="Kopec K.O."/>
            <person name="Synnott J.M."/>
            <person name="Choo C."/>
            <person name="Paponov I."/>
            <person name="Finkler A."/>
            <person name="Soon Heng Tan C."/>
            <person name="Hutchins A.P."/>
            <person name="Weinmeier T."/>
            <person name="Rattei T."/>
            <person name="Chu J.S."/>
            <person name="Gimenez G."/>
            <person name="Irimia M."/>
            <person name="Rigden D.J."/>
            <person name="Fitzpatrick D.A."/>
            <person name="Lorenzo-Morales J."/>
            <person name="Bateman A."/>
            <person name="Chiu C.H."/>
            <person name="Tang P."/>
            <person name="Hegemann P."/>
            <person name="Fromm H."/>
            <person name="Raoult D."/>
            <person name="Greub G."/>
            <person name="Miranda-Saavedra D."/>
            <person name="Chen N."/>
            <person name="Nash P."/>
            <person name="Ginger M.L."/>
            <person name="Horn M."/>
            <person name="Schaap P."/>
            <person name="Caler L."/>
            <person name="Loftus B."/>
        </authorList>
    </citation>
    <scope>NUCLEOTIDE SEQUENCE [LARGE SCALE GENOMIC DNA]</scope>
    <source>
        <strain evidence="1 2">Neff</strain>
    </source>
</reference>
<dbReference type="InterPro" id="IPR037151">
    <property type="entry name" value="AlkB-like_sf"/>
</dbReference>
<protein>
    <submittedName>
        <fullName evidence="1">Uncharacterized protein</fullName>
    </submittedName>
</protein>
<dbReference type="AlphaFoldDB" id="L8GME1"/>
<evidence type="ECO:0000313" key="1">
    <source>
        <dbReference type="EMBL" id="ELR14230.1"/>
    </source>
</evidence>
<dbReference type="SUPFAM" id="SSF51197">
    <property type="entry name" value="Clavaminate synthase-like"/>
    <property type="match status" value="1"/>
</dbReference>
<sequence>MNVLQLKKKMVDELKVEVNSFLCTRYLNGLQYIGKHADDQANVKDGRVVTVSLGAYVTALPNFTAAVVAAAAGAAGVAVMATTPTSL</sequence>
<gene>
    <name evidence="1" type="ORF">ACA1_139570</name>
</gene>
<organism evidence="1 2">
    <name type="scientific">Acanthamoeba castellanii (strain ATCC 30010 / Neff)</name>
    <dbReference type="NCBI Taxonomy" id="1257118"/>
    <lineage>
        <taxon>Eukaryota</taxon>
        <taxon>Amoebozoa</taxon>
        <taxon>Discosea</taxon>
        <taxon>Longamoebia</taxon>
        <taxon>Centramoebida</taxon>
        <taxon>Acanthamoebidae</taxon>
        <taxon>Acanthamoeba</taxon>
    </lineage>
</organism>
<evidence type="ECO:0000313" key="2">
    <source>
        <dbReference type="Proteomes" id="UP000011083"/>
    </source>
</evidence>
<dbReference type="Proteomes" id="UP000011083">
    <property type="component" value="Unassembled WGS sequence"/>
</dbReference>
<name>L8GME1_ACACF</name>
<keyword evidence="2" id="KW-1185">Reference proteome</keyword>